<name>A0ABQ5LQS8_9RHOB</name>
<proteinExistence type="predicted"/>
<organism evidence="4 5">
    <name type="scientific">Sinisalibacter aestuarii</name>
    <dbReference type="NCBI Taxonomy" id="2949426"/>
    <lineage>
        <taxon>Bacteria</taxon>
        <taxon>Pseudomonadati</taxon>
        <taxon>Pseudomonadota</taxon>
        <taxon>Alphaproteobacteria</taxon>
        <taxon>Rhodobacterales</taxon>
        <taxon>Roseobacteraceae</taxon>
        <taxon>Sinisalibacter</taxon>
    </lineage>
</organism>
<evidence type="ECO:0000313" key="4">
    <source>
        <dbReference type="EMBL" id="GKY87364.1"/>
    </source>
</evidence>
<dbReference type="PROSITE" id="PS50894">
    <property type="entry name" value="HPT"/>
    <property type="match status" value="1"/>
</dbReference>
<evidence type="ECO:0000259" key="3">
    <source>
        <dbReference type="PROSITE" id="PS50894"/>
    </source>
</evidence>
<gene>
    <name evidence="4" type="ORF">STA1M1_12330</name>
</gene>
<dbReference type="Pfam" id="PF01627">
    <property type="entry name" value="Hpt"/>
    <property type="match status" value="1"/>
</dbReference>
<sequence>MINSQETAASHLAAALAEIRARFINDLIPLINEMEYQRVAMTDPALAPEAFSSLQHASHKISGMAGSVGFPELGDHAARLDVTFTKLLRAPYDHAGVQAALDPLEAFLSLMEDILDEVL</sequence>
<feature type="domain" description="HPt" evidence="3">
    <location>
        <begin position="20"/>
        <end position="118"/>
    </location>
</feature>
<feature type="modified residue" description="Phosphohistidine" evidence="2">
    <location>
        <position position="59"/>
    </location>
</feature>
<evidence type="ECO:0000256" key="1">
    <source>
        <dbReference type="ARBA" id="ARBA00023012"/>
    </source>
</evidence>
<evidence type="ECO:0000313" key="5">
    <source>
        <dbReference type="Proteomes" id="UP001144205"/>
    </source>
</evidence>
<dbReference type="RefSeq" id="WP_281841351.1">
    <property type="nucleotide sequence ID" value="NZ_BROH01000002.1"/>
</dbReference>
<keyword evidence="2" id="KW-0597">Phosphoprotein</keyword>
<keyword evidence="1" id="KW-0902">Two-component regulatory system</keyword>
<dbReference type="EMBL" id="BROH01000002">
    <property type="protein sequence ID" value="GKY87364.1"/>
    <property type="molecule type" value="Genomic_DNA"/>
</dbReference>
<comment type="caution">
    <text evidence="4">The sequence shown here is derived from an EMBL/GenBank/DDBJ whole genome shotgun (WGS) entry which is preliminary data.</text>
</comment>
<evidence type="ECO:0000256" key="2">
    <source>
        <dbReference type="PROSITE-ProRule" id="PRU00110"/>
    </source>
</evidence>
<dbReference type="InterPro" id="IPR036641">
    <property type="entry name" value="HPT_dom_sf"/>
</dbReference>
<dbReference type="Proteomes" id="UP001144205">
    <property type="component" value="Unassembled WGS sequence"/>
</dbReference>
<accession>A0ABQ5LQS8</accession>
<protein>
    <recommendedName>
        <fullName evidence="3">HPt domain-containing protein</fullName>
    </recommendedName>
</protein>
<dbReference type="Gene3D" id="1.20.120.160">
    <property type="entry name" value="HPT domain"/>
    <property type="match status" value="1"/>
</dbReference>
<dbReference type="SUPFAM" id="SSF47226">
    <property type="entry name" value="Histidine-containing phosphotransfer domain, HPT domain"/>
    <property type="match status" value="1"/>
</dbReference>
<dbReference type="InterPro" id="IPR008207">
    <property type="entry name" value="Sig_transdc_His_kin_Hpt_dom"/>
</dbReference>
<keyword evidence="5" id="KW-1185">Reference proteome</keyword>
<reference evidence="4" key="1">
    <citation type="journal article" date="2023" name="Int. J. Syst. Evol. Microbiol.">
        <title>Sinisalibacter aestuarii sp. nov., isolated from estuarine sediment of the Arakawa River.</title>
        <authorList>
            <person name="Arafat S.T."/>
            <person name="Hirano S."/>
            <person name="Sato A."/>
            <person name="Takeuchi K."/>
            <person name="Yasuda T."/>
            <person name="Terahara T."/>
            <person name="Hamada M."/>
            <person name="Kobayashi T."/>
        </authorList>
    </citation>
    <scope>NUCLEOTIDE SEQUENCE</scope>
    <source>
        <strain evidence="4">B-399</strain>
    </source>
</reference>